<proteinExistence type="predicted"/>
<dbReference type="AlphaFoldDB" id="A0A0B9AEM7"/>
<gene>
    <name evidence="2" type="ORF">NJ75_00547</name>
</gene>
<evidence type="ECO:0000313" key="3">
    <source>
        <dbReference type="Proteomes" id="UP000031338"/>
    </source>
</evidence>
<dbReference type="Proteomes" id="UP000031338">
    <property type="component" value="Unassembled WGS sequence"/>
</dbReference>
<dbReference type="InterPro" id="IPR036701">
    <property type="entry name" value="RraB-like_sf"/>
</dbReference>
<protein>
    <recommendedName>
        <fullName evidence="1">Regulator of ribonuclease activity B domain-containing protein</fullName>
    </recommendedName>
</protein>
<evidence type="ECO:0000313" key="2">
    <source>
        <dbReference type="EMBL" id="KHS49112.1"/>
    </source>
</evidence>
<comment type="caution">
    <text evidence="2">The sequence shown here is derived from an EMBL/GenBank/DDBJ whole genome shotgun (WGS) entry which is preliminary data.</text>
</comment>
<feature type="domain" description="Regulator of ribonuclease activity B" evidence="1">
    <location>
        <begin position="39"/>
        <end position="126"/>
    </location>
</feature>
<dbReference type="EMBL" id="JRVC01000002">
    <property type="protein sequence ID" value="KHS49112.1"/>
    <property type="molecule type" value="Genomic_DNA"/>
</dbReference>
<reference evidence="2 3" key="1">
    <citation type="submission" date="2014-10" db="EMBL/GenBank/DDBJ databases">
        <title>Draft genome sequence of Novosphingobium subterraneum DSM 12447.</title>
        <authorList>
            <person name="Gan H.M."/>
            <person name="Gan H.Y."/>
            <person name="Savka M.A."/>
        </authorList>
    </citation>
    <scope>NUCLEOTIDE SEQUENCE [LARGE SCALE GENOMIC DNA]</scope>
    <source>
        <strain evidence="2 3">DSM 12447</strain>
    </source>
</reference>
<accession>A0A0B9AEM7</accession>
<dbReference type="STRING" id="48936.NJ75_00547"/>
<dbReference type="PATRIC" id="fig|48936.3.peg.554"/>
<dbReference type="RefSeq" id="WP_039331245.1">
    <property type="nucleotide sequence ID" value="NZ_JRVC01000002.1"/>
</dbReference>
<keyword evidence="3" id="KW-1185">Reference proteome</keyword>
<evidence type="ECO:0000259" key="1">
    <source>
        <dbReference type="Pfam" id="PF06877"/>
    </source>
</evidence>
<sequence>MNFLRRWFGPKQRSVFSDEAVGDEQYDPETQEMILSSFDLLEHMSAKGESFEKERVVSHFFAGEPRNVSRAALMFQDLAFVTDIPDHDRLHVVGRALLSHQWVEQTMPLMCRLAGEFELNYDGWDCGPEIGPDQQLTILN</sequence>
<organism evidence="2 3">
    <name type="scientific">Novosphingobium subterraneum</name>
    <dbReference type="NCBI Taxonomy" id="48936"/>
    <lineage>
        <taxon>Bacteria</taxon>
        <taxon>Pseudomonadati</taxon>
        <taxon>Pseudomonadota</taxon>
        <taxon>Alphaproteobacteria</taxon>
        <taxon>Sphingomonadales</taxon>
        <taxon>Sphingomonadaceae</taxon>
        <taxon>Novosphingobium</taxon>
    </lineage>
</organism>
<dbReference type="SUPFAM" id="SSF89946">
    <property type="entry name" value="Hypothetical protein VC0424"/>
    <property type="match status" value="1"/>
</dbReference>
<dbReference type="Pfam" id="PF06877">
    <property type="entry name" value="RraB"/>
    <property type="match status" value="1"/>
</dbReference>
<dbReference type="Gene3D" id="3.30.70.970">
    <property type="entry name" value="RraB-like"/>
    <property type="match status" value="1"/>
</dbReference>
<name>A0A0B9AEM7_9SPHN</name>
<dbReference type="InterPro" id="IPR009671">
    <property type="entry name" value="RraB_dom"/>
</dbReference>